<keyword evidence="2" id="KW-0813">Transport</keyword>
<dbReference type="InterPro" id="IPR003593">
    <property type="entry name" value="AAA+_ATPase"/>
</dbReference>
<feature type="domain" description="ABC transporter" evidence="5">
    <location>
        <begin position="6"/>
        <end position="236"/>
    </location>
</feature>
<reference evidence="6" key="2">
    <citation type="submission" date="2021-04" db="EMBL/GenBank/DDBJ databases">
        <authorList>
            <person name="Gilroy R."/>
        </authorList>
    </citation>
    <scope>NUCLEOTIDE SEQUENCE</scope>
    <source>
        <strain evidence="6">CHK192-19661</strain>
    </source>
</reference>
<dbReference type="EMBL" id="DXCF01000037">
    <property type="protein sequence ID" value="HIZ10289.1"/>
    <property type="molecule type" value="Genomic_DNA"/>
</dbReference>
<name>A0A9D2D849_9FIRM</name>
<sequence length="307" mass="32728">MDENIVEVEELVKSYGSVRAVRGISFSVKRGSLFSFLGENGAGKSTTINILCSILKKDGGTVRIGGFDLDARPEKIKPFVGVVFQGTVLDDLLTVGENLAVRAAFYGIRGQAWKRRLSELTELLGLSELLSRPFGKLSGGQRRRADIARGLVADPKLLVLDEPTTGLDPQTRKAVWGIIRGLQKETGMTVFLTTHYMEEAEGADRVVILDGGKIAADGTPAALKDRYSSCRLRLYGEEAPLAAALSAAGLSFVREGEALCAQIKDGAAARAFLAANPGISDFEFLKGSMDDVFLSVTGRSLAGGAQA</sequence>
<dbReference type="AlphaFoldDB" id="A0A9D2D849"/>
<dbReference type="SUPFAM" id="SSF52540">
    <property type="entry name" value="P-loop containing nucleoside triphosphate hydrolases"/>
    <property type="match status" value="1"/>
</dbReference>
<gene>
    <name evidence="6" type="ORF">H9726_07355</name>
</gene>
<accession>A0A9D2D849</accession>
<evidence type="ECO:0000313" key="6">
    <source>
        <dbReference type="EMBL" id="HIZ10289.1"/>
    </source>
</evidence>
<dbReference type="InterPro" id="IPR017871">
    <property type="entry name" value="ABC_transporter-like_CS"/>
</dbReference>
<keyword evidence="4 6" id="KW-0067">ATP-binding</keyword>
<dbReference type="InterPro" id="IPR003439">
    <property type="entry name" value="ABC_transporter-like_ATP-bd"/>
</dbReference>
<organism evidence="6 7">
    <name type="scientific">Candidatus Borkfalkia avicola</name>
    <dbReference type="NCBI Taxonomy" id="2838503"/>
    <lineage>
        <taxon>Bacteria</taxon>
        <taxon>Bacillati</taxon>
        <taxon>Bacillota</taxon>
        <taxon>Clostridia</taxon>
        <taxon>Christensenellales</taxon>
        <taxon>Christensenellaceae</taxon>
        <taxon>Candidatus Borkfalkia</taxon>
    </lineage>
</organism>
<proteinExistence type="inferred from homology"/>
<reference evidence="6" key="1">
    <citation type="journal article" date="2021" name="PeerJ">
        <title>Extensive microbial diversity within the chicken gut microbiome revealed by metagenomics and culture.</title>
        <authorList>
            <person name="Gilroy R."/>
            <person name="Ravi A."/>
            <person name="Getino M."/>
            <person name="Pursley I."/>
            <person name="Horton D.L."/>
            <person name="Alikhan N.F."/>
            <person name="Baker D."/>
            <person name="Gharbi K."/>
            <person name="Hall N."/>
            <person name="Watson M."/>
            <person name="Adriaenssens E.M."/>
            <person name="Foster-Nyarko E."/>
            <person name="Jarju S."/>
            <person name="Secka A."/>
            <person name="Antonio M."/>
            <person name="Oren A."/>
            <person name="Chaudhuri R.R."/>
            <person name="La Ragione R."/>
            <person name="Hildebrand F."/>
            <person name="Pallen M.J."/>
        </authorList>
    </citation>
    <scope>NUCLEOTIDE SEQUENCE</scope>
    <source>
        <strain evidence="6">CHK192-19661</strain>
    </source>
</reference>
<protein>
    <submittedName>
        <fullName evidence="6">ATP-binding cassette domain-containing protein</fullName>
    </submittedName>
</protein>
<evidence type="ECO:0000256" key="2">
    <source>
        <dbReference type="ARBA" id="ARBA00022448"/>
    </source>
</evidence>
<evidence type="ECO:0000256" key="1">
    <source>
        <dbReference type="ARBA" id="ARBA00005417"/>
    </source>
</evidence>
<dbReference type="Gene3D" id="3.40.50.300">
    <property type="entry name" value="P-loop containing nucleotide triphosphate hydrolases"/>
    <property type="match status" value="1"/>
</dbReference>
<dbReference type="GO" id="GO:0005524">
    <property type="term" value="F:ATP binding"/>
    <property type="evidence" value="ECO:0007669"/>
    <property type="project" value="UniProtKB-KW"/>
</dbReference>
<dbReference type="SMART" id="SM00382">
    <property type="entry name" value="AAA"/>
    <property type="match status" value="1"/>
</dbReference>
<dbReference type="PROSITE" id="PS50893">
    <property type="entry name" value="ABC_TRANSPORTER_2"/>
    <property type="match status" value="1"/>
</dbReference>
<dbReference type="Proteomes" id="UP000824025">
    <property type="component" value="Unassembled WGS sequence"/>
</dbReference>
<comment type="caution">
    <text evidence="6">The sequence shown here is derived from an EMBL/GenBank/DDBJ whole genome shotgun (WGS) entry which is preliminary data.</text>
</comment>
<dbReference type="InterPro" id="IPR050763">
    <property type="entry name" value="ABC_transporter_ATP-binding"/>
</dbReference>
<comment type="similarity">
    <text evidence="1">Belongs to the ABC transporter superfamily.</text>
</comment>
<evidence type="ECO:0000256" key="3">
    <source>
        <dbReference type="ARBA" id="ARBA00022741"/>
    </source>
</evidence>
<dbReference type="GO" id="GO:0016887">
    <property type="term" value="F:ATP hydrolysis activity"/>
    <property type="evidence" value="ECO:0007669"/>
    <property type="project" value="InterPro"/>
</dbReference>
<evidence type="ECO:0000313" key="7">
    <source>
        <dbReference type="Proteomes" id="UP000824025"/>
    </source>
</evidence>
<evidence type="ECO:0000256" key="4">
    <source>
        <dbReference type="ARBA" id="ARBA00022840"/>
    </source>
</evidence>
<keyword evidence="3" id="KW-0547">Nucleotide-binding</keyword>
<dbReference type="InterPro" id="IPR027417">
    <property type="entry name" value="P-loop_NTPase"/>
</dbReference>
<dbReference type="PANTHER" id="PTHR42711:SF5">
    <property type="entry name" value="ABC TRANSPORTER ATP-BINDING PROTEIN NATA"/>
    <property type="match status" value="1"/>
</dbReference>
<dbReference type="PROSITE" id="PS00211">
    <property type="entry name" value="ABC_TRANSPORTER_1"/>
    <property type="match status" value="1"/>
</dbReference>
<dbReference type="PANTHER" id="PTHR42711">
    <property type="entry name" value="ABC TRANSPORTER ATP-BINDING PROTEIN"/>
    <property type="match status" value="1"/>
</dbReference>
<dbReference type="Pfam" id="PF00005">
    <property type="entry name" value="ABC_tran"/>
    <property type="match status" value="1"/>
</dbReference>
<evidence type="ECO:0000259" key="5">
    <source>
        <dbReference type="PROSITE" id="PS50893"/>
    </source>
</evidence>